<dbReference type="STRING" id="887062.HGR_09820"/>
<dbReference type="GO" id="GO:0003700">
    <property type="term" value="F:DNA-binding transcription factor activity"/>
    <property type="evidence" value="ECO:0007669"/>
    <property type="project" value="InterPro"/>
</dbReference>
<proteinExistence type="inferred from homology"/>
<dbReference type="InterPro" id="IPR058163">
    <property type="entry name" value="LysR-type_TF_proteobact-type"/>
</dbReference>
<dbReference type="PANTHER" id="PTHR30537">
    <property type="entry name" value="HTH-TYPE TRANSCRIPTIONAL REGULATOR"/>
    <property type="match status" value="1"/>
</dbReference>
<dbReference type="InterPro" id="IPR000847">
    <property type="entry name" value="LysR_HTH_N"/>
</dbReference>
<evidence type="ECO:0000256" key="3">
    <source>
        <dbReference type="ARBA" id="ARBA00023125"/>
    </source>
</evidence>
<dbReference type="InterPro" id="IPR036388">
    <property type="entry name" value="WH-like_DNA-bd_sf"/>
</dbReference>
<dbReference type="eggNOG" id="COG0583">
    <property type="taxonomic scope" value="Bacteria"/>
</dbReference>
<dbReference type="SUPFAM" id="SSF53850">
    <property type="entry name" value="Periplasmic binding protein-like II"/>
    <property type="match status" value="1"/>
</dbReference>
<dbReference type="Gene3D" id="3.40.190.290">
    <property type="match status" value="1"/>
</dbReference>
<dbReference type="InterPro" id="IPR036390">
    <property type="entry name" value="WH_DNA-bd_sf"/>
</dbReference>
<reference evidence="6 7" key="1">
    <citation type="journal article" date="2011" name="EMBO J.">
        <title>Structural diversity of bacterial flagellar motors.</title>
        <authorList>
            <person name="Chen S."/>
            <person name="Beeby M."/>
            <person name="Murphy G.E."/>
            <person name="Leadbetter J.R."/>
            <person name="Hendrixson D.R."/>
            <person name="Briegel A."/>
            <person name="Li Z."/>
            <person name="Shi J."/>
            <person name="Tocheva E.I."/>
            <person name="Muller A."/>
            <person name="Dobro M.J."/>
            <person name="Jensen G.J."/>
        </authorList>
    </citation>
    <scope>NUCLEOTIDE SEQUENCE [LARGE SCALE GENOMIC DNA]</scope>
    <source>
        <strain evidence="6 7">ATCC 19624</strain>
    </source>
</reference>
<dbReference type="PRINTS" id="PR00039">
    <property type="entry name" value="HTHLYSR"/>
</dbReference>
<keyword evidence="2" id="KW-0805">Transcription regulation</keyword>
<dbReference type="Gene3D" id="1.10.10.10">
    <property type="entry name" value="Winged helix-like DNA-binding domain superfamily/Winged helix DNA-binding domain"/>
    <property type="match status" value="1"/>
</dbReference>
<protein>
    <submittedName>
        <fullName evidence="6">LysR family transcriptional regulator</fullName>
    </submittedName>
</protein>
<dbReference type="Pfam" id="PF03466">
    <property type="entry name" value="LysR_substrate"/>
    <property type="match status" value="1"/>
</dbReference>
<accession>F3KU32</accession>
<dbReference type="CDD" id="cd08422">
    <property type="entry name" value="PBP2_CrgA_like"/>
    <property type="match status" value="1"/>
</dbReference>
<keyword evidence="3" id="KW-0238">DNA-binding</keyword>
<dbReference type="FunFam" id="1.10.10.10:FF:000001">
    <property type="entry name" value="LysR family transcriptional regulator"/>
    <property type="match status" value="1"/>
</dbReference>
<comment type="caution">
    <text evidence="6">The sequence shown here is derived from an EMBL/GenBank/DDBJ whole genome shotgun (WGS) entry which is preliminary data.</text>
</comment>
<dbReference type="PROSITE" id="PS50931">
    <property type="entry name" value="HTH_LYSR"/>
    <property type="match status" value="1"/>
</dbReference>
<evidence type="ECO:0000313" key="7">
    <source>
        <dbReference type="Proteomes" id="UP000016368"/>
    </source>
</evidence>
<evidence type="ECO:0000256" key="4">
    <source>
        <dbReference type="ARBA" id="ARBA00023163"/>
    </source>
</evidence>
<dbReference type="InterPro" id="IPR005119">
    <property type="entry name" value="LysR_subst-bd"/>
</dbReference>
<name>F3KU32_9BURK</name>
<dbReference type="Proteomes" id="UP000016368">
    <property type="component" value="Unassembled WGS sequence"/>
</dbReference>
<evidence type="ECO:0000256" key="1">
    <source>
        <dbReference type="ARBA" id="ARBA00009437"/>
    </source>
</evidence>
<dbReference type="FunFam" id="3.40.190.290:FF:000001">
    <property type="entry name" value="Transcriptional regulator, LysR family"/>
    <property type="match status" value="1"/>
</dbReference>
<keyword evidence="4" id="KW-0804">Transcription</keyword>
<dbReference type="GO" id="GO:0043565">
    <property type="term" value="F:sequence-specific DNA binding"/>
    <property type="evidence" value="ECO:0007669"/>
    <property type="project" value="TreeGrafter"/>
</dbReference>
<evidence type="ECO:0000259" key="5">
    <source>
        <dbReference type="PROSITE" id="PS50931"/>
    </source>
</evidence>
<evidence type="ECO:0000313" key="6">
    <source>
        <dbReference type="EMBL" id="EGI76715.1"/>
    </source>
</evidence>
<feature type="domain" description="HTH lysR-type" evidence="5">
    <location>
        <begin position="1"/>
        <end position="61"/>
    </location>
</feature>
<organism evidence="6 7">
    <name type="scientific">Hylemonella gracilis ATCC 19624</name>
    <dbReference type="NCBI Taxonomy" id="887062"/>
    <lineage>
        <taxon>Bacteria</taxon>
        <taxon>Pseudomonadati</taxon>
        <taxon>Pseudomonadota</taxon>
        <taxon>Betaproteobacteria</taxon>
        <taxon>Burkholderiales</taxon>
        <taxon>Comamonadaceae</taxon>
        <taxon>Hylemonella</taxon>
    </lineage>
</organism>
<sequence length="304" mass="33173">MGLGQLSAIRSFVEIADQGSLTRAAETLNLSRAMVSRHLENLESWLGARLLHRTTRKVSLSAAGEEALPRMRQMLELAADLQAVAGVRRSEAQGRLRVTTSLSFALSVLTQSVVDFQALHPRIEIDLLTIDRSVDLVSERIDLAVRITNRLDDSVVARRLATCRSVLCAAPSYLADRGTPAAPEDLAAHRCITHAFGTRAEYRLGRSGRLLTQAVSGTLSGHETAVLKQAALAGAGIAMLPTYFVVEEMRRGALVRVLPDHEPEALGIHALYLSRQHQPLPLKLLVDFLAERFGGEVAPWDLPL</sequence>
<dbReference type="AlphaFoldDB" id="F3KU32"/>
<keyword evidence="7" id="KW-1185">Reference proteome</keyword>
<gene>
    <name evidence="6" type="ORF">HGR_09820</name>
</gene>
<dbReference type="Pfam" id="PF00126">
    <property type="entry name" value="HTH_1"/>
    <property type="match status" value="1"/>
</dbReference>
<dbReference type="SUPFAM" id="SSF46785">
    <property type="entry name" value="Winged helix' DNA-binding domain"/>
    <property type="match status" value="1"/>
</dbReference>
<dbReference type="PANTHER" id="PTHR30537:SF35">
    <property type="entry name" value="TRANSCRIPTIONAL REGULATORY PROTEIN"/>
    <property type="match status" value="1"/>
</dbReference>
<dbReference type="EMBL" id="AEGR01000059">
    <property type="protein sequence ID" value="EGI76715.1"/>
    <property type="molecule type" value="Genomic_DNA"/>
</dbReference>
<comment type="similarity">
    <text evidence="1">Belongs to the LysR transcriptional regulatory family.</text>
</comment>
<evidence type="ECO:0000256" key="2">
    <source>
        <dbReference type="ARBA" id="ARBA00023015"/>
    </source>
</evidence>
<dbReference type="GO" id="GO:0006351">
    <property type="term" value="P:DNA-templated transcription"/>
    <property type="evidence" value="ECO:0007669"/>
    <property type="project" value="TreeGrafter"/>
</dbReference>